<name>A0A6G1J3R5_9PLEO</name>
<sequence>MCITPVEIFIGNLPPRNHGSRSPNRTTTRESPRLLISISRHQARARAPSPLLLLLCMFHARPVWPPAATSGVVMRFAFGMYRRRVQWSMAIQLLPDGVVAEISGLACLMRRCACMGRARKQLAHFIHTYLSIGTSLSFRALIFACSVECQVFRHHLVFLFNP</sequence>
<dbReference type="AlphaFoldDB" id="A0A6G1J3R5"/>
<reference evidence="1" key="1">
    <citation type="journal article" date="2020" name="Stud. Mycol.">
        <title>101 Dothideomycetes genomes: a test case for predicting lifestyles and emergence of pathogens.</title>
        <authorList>
            <person name="Haridas S."/>
            <person name="Albert R."/>
            <person name="Binder M."/>
            <person name="Bloem J."/>
            <person name="Labutti K."/>
            <person name="Salamov A."/>
            <person name="Andreopoulos B."/>
            <person name="Baker S."/>
            <person name="Barry K."/>
            <person name="Bills G."/>
            <person name="Bluhm B."/>
            <person name="Cannon C."/>
            <person name="Castanera R."/>
            <person name="Culley D."/>
            <person name="Daum C."/>
            <person name="Ezra D."/>
            <person name="Gonzalez J."/>
            <person name="Henrissat B."/>
            <person name="Kuo A."/>
            <person name="Liang C."/>
            <person name="Lipzen A."/>
            <person name="Lutzoni F."/>
            <person name="Magnuson J."/>
            <person name="Mondo S."/>
            <person name="Nolan M."/>
            <person name="Ohm R."/>
            <person name="Pangilinan J."/>
            <person name="Park H.-J."/>
            <person name="Ramirez L."/>
            <person name="Alfaro M."/>
            <person name="Sun H."/>
            <person name="Tritt A."/>
            <person name="Yoshinaga Y."/>
            <person name="Zwiers L.-H."/>
            <person name="Turgeon B."/>
            <person name="Goodwin S."/>
            <person name="Spatafora J."/>
            <person name="Crous P."/>
            <person name="Grigoriev I."/>
        </authorList>
    </citation>
    <scope>NUCLEOTIDE SEQUENCE</scope>
    <source>
        <strain evidence="1">CBS 122367</strain>
    </source>
</reference>
<protein>
    <submittedName>
        <fullName evidence="1">Uncharacterized protein</fullName>
    </submittedName>
</protein>
<organism evidence="1 2">
    <name type="scientific">Lentithecium fluviatile CBS 122367</name>
    <dbReference type="NCBI Taxonomy" id="1168545"/>
    <lineage>
        <taxon>Eukaryota</taxon>
        <taxon>Fungi</taxon>
        <taxon>Dikarya</taxon>
        <taxon>Ascomycota</taxon>
        <taxon>Pezizomycotina</taxon>
        <taxon>Dothideomycetes</taxon>
        <taxon>Pleosporomycetidae</taxon>
        <taxon>Pleosporales</taxon>
        <taxon>Massarineae</taxon>
        <taxon>Lentitheciaceae</taxon>
        <taxon>Lentithecium</taxon>
    </lineage>
</organism>
<dbReference type="Proteomes" id="UP000799291">
    <property type="component" value="Unassembled WGS sequence"/>
</dbReference>
<gene>
    <name evidence="1" type="ORF">K458DRAFT_27786</name>
</gene>
<proteinExistence type="predicted"/>
<evidence type="ECO:0000313" key="1">
    <source>
        <dbReference type="EMBL" id="KAF2684875.1"/>
    </source>
</evidence>
<keyword evidence="2" id="KW-1185">Reference proteome</keyword>
<dbReference type="EMBL" id="MU005580">
    <property type="protein sequence ID" value="KAF2684875.1"/>
    <property type="molecule type" value="Genomic_DNA"/>
</dbReference>
<accession>A0A6G1J3R5</accession>
<evidence type="ECO:0000313" key="2">
    <source>
        <dbReference type="Proteomes" id="UP000799291"/>
    </source>
</evidence>